<evidence type="ECO:0000256" key="3">
    <source>
        <dbReference type="ARBA" id="ARBA00022679"/>
    </source>
</evidence>
<dbReference type="EMBL" id="PVTL01000006">
    <property type="protein sequence ID" value="PRY67640.1"/>
    <property type="molecule type" value="Genomic_DNA"/>
</dbReference>
<dbReference type="EC" id="2.1.1.107" evidence="1"/>
<keyword evidence="4" id="KW-0949">S-adenosyl-L-methionine</keyword>
<dbReference type="SUPFAM" id="SSF53790">
    <property type="entry name" value="Tetrapyrrole methylase"/>
    <property type="match status" value="1"/>
</dbReference>
<dbReference type="PANTHER" id="PTHR45790">
    <property type="entry name" value="SIROHEME SYNTHASE-RELATED"/>
    <property type="match status" value="1"/>
</dbReference>
<dbReference type="GO" id="GO:0032259">
    <property type="term" value="P:methylation"/>
    <property type="evidence" value="ECO:0007669"/>
    <property type="project" value="UniProtKB-KW"/>
</dbReference>
<keyword evidence="9" id="KW-1185">Reference proteome</keyword>
<dbReference type="Pfam" id="PF00590">
    <property type="entry name" value="TP_methylase"/>
    <property type="match status" value="1"/>
</dbReference>
<evidence type="ECO:0000313" key="9">
    <source>
        <dbReference type="Proteomes" id="UP000237983"/>
    </source>
</evidence>
<dbReference type="Gene3D" id="3.40.1010.10">
    <property type="entry name" value="Cobalt-precorrin-4 Transmethylase, Domain 1"/>
    <property type="match status" value="1"/>
</dbReference>
<dbReference type="NCBIfam" id="NF004790">
    <property type="entry name" value="PRK06136.1"/>
    <property type="match status" value="1"/>
</dbReference>
<keyword evidence="5" id="KW-0627">Porphyrin biosynthesis</keyword>
<evidence type="ECO:0000256" key="1">
    <source>
        <dbReference type="ARBA" id="ARBA00012162"/>
    </source>
</evidence>
<comment type="caution">
    <text evidence="8">The sequence shown here is derived from an EMBL/GenBank/DDBJ whole genome shotgun (WGS) entry which is preliminary data.</text>
</comment>
<protein>
    <recommendedName>
        <fullName evidence="1">uroporphyrinogen-III C-methyltransferase</fullName>
        <ecNumber evidence="1">2.1.1.107</ecNumber>
    </recommendedName>
</protein>
<dbReference type="Proteomes" id="UP000237983">
    <property type="component" value="Unassembled WGS sequence"/>
</dbReference>
<dbReference type="CDD" id="cd11642">
    <property type="entry name" value="SUMT"/>
    <property type="match status" value="1"/>
</dbReference>
<dbReference type="FunFam" id="3.40.1010.10:FF:000001">
    <property type="entry name" value="Siroheme synthase"/>
    <property type="match status" value="1"/>
</dbReference>
<dbReference type="InterPro" id="IPR014777">
    <property type="entry name" value="4pyrrole_Mease_sub1"/>
</dbReference>
<dbReference type="InterPro" id="IPR006366">
    <property type="entry name" value="CobA/CysG_C"/>
</dbReference>
<name>A0A2T0VBU2_9MICO</name>
<feature type="region of interest" description="Disordered" evidence="6">
    <location>
        <begin position="33"/>
        <end position="59"/>
    </location>
</feature>
<evidence type="ECO:0000259" key="7">
    <source>
        <dbReference type="Pfam" id="PF00590"/>
    </source>
</evidence>
<evidence type="ECO:0000313" key="8">
    <source>
        <dbReference type="EMBL" id="PRY67640.1"/>
    </source>
</evidence>
<gene>
    <name evidence="8" type="ORF">B0I08_106247</name>
</gene>
<dbReference type="GO" id="GO:0019354">
    <property type="term" value="P:siroheme biosynthetic process"/>
    <property type="evidence" value="ECO:0007669"/>
    <property type="project" value="InterPro"/>
</dbReference>
<dbReference type="InterPro" id="IPR050161">
    <property type="entry name" value="Siro_Cobalamin_biosynth"/>
</dbReference>
<sequence length="378" mass="39237">MLVVGDARPARRVLAQYLAVGAEVFHLGGPLPERGRAGNAEHAGAAGRAGNAEHAGHAAQTPIVHVHTVQPPRSPTAWSDLVSAVELVVLVEATAQTDALITAACLRHRTWLTREPAAETSAMGSVTLVGGGPGSAGLLTVAAMDALRRADVVFYDRLGPSDLLEKWAPGAELVDVGKAPGHHARPQREIERMLVAAALRGDTVVRLKGGDPFVFGRGGEEVIACREAGVAVTVIPGVTSAIAVPAAAGIPVTHRGVSRLFTVISGHTPIGDRDLTHLIGLGGTIVVLMGISTLGQMLGGLSRLGMRADMPVAIIERGFADDQRTTICSLDRADEMMRTTGVRSPAVVVIGDVVTLAARGDEAADALLREAAQFALFE</sequence>
<dbReference type="AlphaFoldDB" id="A0A2T0VBU2"/>
<dbReference type="GO" id="GO:0004851">
    <property type="term" value="F:uroporphyrin-III C-methyltransferase activity"/>
    <property type="evidence" value="ECO:0007669"/>
    <property type="project" value="UniProtKB-EC"/>
</dbReference>
<evidence type="ECO:0000256" key="5">
    <source>
        <dbReference type="ARBA" id="ARBA00023244"/>
    </source>
</evidence>
<evidence type="ECO:0000256" key="6">
    <source>
        <dbReference type="SAM" id="MobiDB-lite"/>
    </source>
</evidence>
<evidence type="ECO:0000256" key="4">
    <source>
        <dbReference type="ARBA" id="ARBA00022691"/>
    </source>
</evidence>
<accession>A0A2T0VBU2</accession>
<dbReference type="InterPro" id="IPR000878">
    <property type="entry name" value="4pyrrol_Mease"/>
</dbReference>
<dbReference type="NCBIfam" id="TIGR01469">
    <property type="entry name" value="cobA_cysG_Cterm"/>
    <property type="match status" value="1"/>
</dbReference>
<keyword evidence="2 8" id="KW-0489">Methyltransferase</keyword>
<proteinExistence type="predicted"/>
<dbReference type="InterPro" id="IPR035996">
    <property type="entry name" value="4pyrrol_Methylase_sf"/>
</dbReference>
<organism evidence="8 9">
    <name type="scientific">Glaciihabitans tibetensis</name>
    <dbReference type="NCBI Taxonomy" id="1266600"/>
    <lineage>
        <taxon>Bacteria</taxon>
        <taxon>Bacillati</taxon>
        <taxon>Actinomycetota</taxon>
        <taxon>Actinomycetes</taxon>
        <taxon>Micrococcales</taxon>
        <taxon>Microbacteriaceae</taxon>
        <taxon>Glaciihabitans</taxon>
    </lineage>
</organism>
<evidence type="ECO:0000256" key="2">
    <source>
        <dbReference type="ARBA" id="ARBA00022603"/>
    </source>
</evidence>
<dbReference type="PANTHER" id="PTHR45790:SF3">
    <property type="entry name" value="S-ADENOSYL-L-METHIONINE-DEPENDENT UROPORPHYRINOGEN III METHYLTRANSFERASE, CHLOROPLASTIC"/>
    <property type="match status" value="1"/>
</dbReference>
<dbReference type="InterPro" id="IPR014776">
    <property type="entry name" value="4pyrrole_Mease_sub2"/>
</dbReference>
<feature type="domain" description="Tetrapyrrole methylase" evidence="7">
    <location>
        <begin position="126"/>
        <end position="332"/>
    </location>
</feature>
<dbReference type="Gene3D" id="3.30.950.10">
    <property type="entry name" value="Methyltransferase, Cobalt-precorrin-4 Transmethylase, Domain 2"/>
    <property type="match status" value="1"/>
</dbReference>
<keyword evidence="3 8" id="KW-0808">Transferase</keyword>
<reference evidence="8 9" key="1">
    <citation type="submission" date="2018-03" db="EMBL/GenBank/DDBJ databases">
        <title>Genomic Encyclopedia of Type Strains, Phase III (KMG-III): the genomes of soil and plant-associated and newly described type strains.</title>
        <authorList>
            <person name="Whitman W."/>
        </authorList>
    </citation>
    <scope>NUCLEOTIDE SEQUENCE [LARGE SCALE GENOMIC DNA]</scope>
    <source>
        <strain evidence="8 9">CGMCC 1.12484</strain>
    </source>
</reference>